<reference evidence="2" key="1">
    <citation type="submission" date="2023-09" db="EMBL/GenBank/DDBJ databases">
        <title>Flavobacterium sp. 20NA77.7 isolated from freshwater.</title>
        <authorList>
            <person name="Le V."/>
            <person name="Ko S.-R."/>
            <person name="Ahn C.-Y."/>
            <person name="Oh H.-M."/>
        </authorList>
    </citation>
    <scope>NUCLEOTIDE SEQUENCE</scope>
    <source>
        <strain evidence="2">20NA77.7</strain>
    </source>
</reference>
<sequence length="418" mass="45680">MKKILMYCFLAASFTGVAQTTTTTTAAPPAAKEWDVSLYGFIRTDYIWDTRKSAQVREYNLNLYPLDVALDANGKDMNAVGQSNFLSVVSRLGVKVKGPDVWGAKMSGTLEGDFFGNTESSIGLLRLRHAYVSMDWSKTSLTMGQTWYPTFIPEVFPGVANFSTGIMFNPFGWASQVKLKQNFTKEFSFAFTAYKEREFTTTGPGTQNAASINSSIPSLNGVFQFKGKNLLLGAGLEYKSLQPLTQNATNTLVTTEKVNSSTLFGYAKYANDKFSIKAYGISGGNLYNLVMLGGFTASTTNGIQTYDPTKTTSFWVDIASNGKSVAPGLFFGTTKNNGSDKAGSVAYIRGINTTGSRVVDNVWRVSGRVDFKKNKFRVTPELELTSATWGDADAYGKATTNLKDVSNFRAMVSCVYSF</sequence>
<feature type="chain" id="PRO_5046173581" evidence="1">
    <location>
        <begin position="19"/>
        <end position="418"/>
    </location>
</feature>
<keyword evidence="3" id="KW-1185">Reference proteome</keyword>
<protein>
    <submittedName>
        <fullName evidence="2">DcaP family trimeric outer membrane transporter</fullName>
    </submittedName>
</protein>
<name>A0ABY9RDN1_9FLAO</name>
<accession>A0ABY9RDN1</accession>
<dbReference type="EMBL" id="CP133721">
    <property type="protein sequence ID" value="WMW78750.1"/>
    <property type="molecule type" value="Genomic_DNA"/>
</dbReference>
<gene>
    <name evidence="2" type="ORF">RF683_04720</name>
</gene>
<evidence type="ECO:0000256" key="1">
    <source>
        <dbReference type="SAM" id="SignalP"/>
    </source>
</evidence>
<dbReference type="SUPFAM" id="SSF56935">
    <property type="entry name" value="Porins"/>
    <property type="match status" value="1"/>
</dbReference>
<proteinExistence type="predicted"/>
<evidence type="ECO:0000313" key="2">
    <source>
        <dbReference type="EMBL" id="WMW78750.1"/>
    </source>
</evidence>
<dbReference type="InterPro" id="IPR045748">
    <property type="entry name" value="DcaP"/>
</dbReference>
<feature type="signal peptide" evidence="1">
    <location>
        <begin position="1"/>
        <end position="18"/>
    </location>
</feature>
<dbReference type="Pfam" id="PF19577">
    <property type="entry name" value="DcaP"/>
    <property type="match status" value="1"/>
</dbReference>
<organism evidence="2 3">
    <name type="scientific">Flavobacterium nakdongensis</name>
    <dbReference type="NCBI Taxonomy" id="3073563"/>
    <lineage>
        <taxon>Bacteria</taxon>
        <taxon>Pseudomonadati</taxon>
        <taxon>Bacteroidota</taxon>
        <taxon>Flavobacteriia</taxon>
        <taxon>Flavobacteriales</taxon>
        <taxon>Flavobacteriaceae</taxon>
        <taxon>Flavobacterium</taxon>
    </lineage>
</organism>
<keyword evidence="1" id="KW-0732">Signal</keyword>
<dbReference type="RefSeq" id="WP_309533042.1">
    <property type="nucleotide sequence ID" value="NZ_CP133721.1"/>
</dbReference>
<dbReference type="Proteomes" id="UP001180481">
    <property type="component" value="Chromosome"/>
</dbReference>
<evidence type="ECO:0000313" key="3">
    <source>
        <dbReference type="Proteomes" id="UP001180481"/>
    </source>
</evidence>